<dbReference type="AlphaFoldDB" id="A0A377HNE2"/>
<gene>
    <name evidence="2" type="ORF">NCTC11645_02006</name>
</gene>
<accession>A0A377HNE2</accession>
<dbReference type="Pfam" id="PF10137">
    <property type="entry name" value="CAP12-PCTIR_TIR"/>
    <property type="match status" value="1"/>
</dbReference>
<keyword evidence="2" id="KW-0813">Transport</keyword>
<proteinExistence type="predicted"/>
<keyword evidence="2" id="KW-0762">Sugar transport</keyword>
<name>A0A377HNE2_GRIHO</name>
<organism evidence="2 3">
    <name type="scientific">Grimontia hollisae</name>
    <name type="common">Vibrio hollisae</name>
    <dbReference type="NCBI Taxonomy" id="673"/>
    <lineage>
        <taxon>Bacteria</taxon>
        <taxon>Pseudomonadati</taxon>
        <taxon>Pseudomonadota</taxon>
        <taxon>Gammaproteobacteria</taxon>
        <taxon>Vibrionales</taxon>
        <taxon>Vibrionaceae</taxon>
        <taxon>Grimontia</taxon>
    </lineage>
</organism>
<dbReference type="EMBL" id="UGHD01000002">
    <property type="protein sequence ID" value="STO57614.1"/>
    <property type="molecule type" value="Genomic_DNA"/>
</dbReference>
<dbReference type="InterPro" id="IPR019302">
    <property type="entry name" value="CAP12/PCTIR_TIR_dom"/>
</dbReference>
<dbReference type="GO" id="GO:0050135">
    <property type="term" value="F:NADP+ nucleosidase activity"/>
    <property type="evidence" value="ECO:0007669"/>
    <property type="project" value="InterPro"/>
</dbReference>
<dbReference type="Proteomes" id="UP000254512">
    <property type="component" value="Unassembled WGS sequence"/>
</dbReference>
<reference evidence="2 3" key="1">
    <citation type="submission" date="2018-06" db="EMBL/GenBank/DDBJ databases">
        <authorList>
            <consortium name="Pathogen Informatics"/>
            <person name="Doyle S."/>
        </authorList>
    </citation>
    <scope>NUCLEOTIDE SEQUENCE [LARGE SCALE GENOMIC DNA]</scope>
    <source>
        <strain evidence="2 3">NCTC11645</strain>
    </source>
</reference>
<protein>
    <submittedName>
        <fullName evidence="2">ABC-type sugar transport system, periplasmic component</fullName>
    </submittedName>
</protein>
<evidence type="ECO:0000313" key="3">
    <source>
        <dbReference type="Proteomes" id="UP000254512"/>
    </source>
</evidence>
<feature type="domain" description="CD-NTase-associated protein 12/Pycsar effector protein TIR" evidence="1">
    <location>
        <begin position="8"/>
        <end position="125"/>
    </location>
</feature>
<dbReference type="RefSeq" id="WP_258867483.1">
    <property type="nucleotide sequence ID" value="NZ_UGHD01000002.1"/>
</dbReference>
<evidence type="ECO:0000313" key="2">
    <source>
        <dbReference type="EMBL" id="STO57614.1"/>
    </source>
</evidence>
<sequence>MKEINKPRIFIGSSTESLDIAGACNVCLDYSAEVSMWPYIFNLGDNTLDSLVVKANNVDFALFVFSADDLTIMRNQQKLTVRDNVLFELGLFIGALGRERCFILKPRGVDLHLPTDLLGVNTGNFVPDRQDGDYFSAVNAACTQISQKMKSLGRLGPSISDEDNGRVSERIPKIKEEEYKINELQLLILARLLDTATENMEGSPAWKIKNSCGQVPDFKVDIAITKLTRVGYLERVIESDFNGNEWYGYKITNGGIEFVIENEENLDLLVSVPQSAAPTNKPNGIPDFDNDIPF</sequence>
<evidence type="ECO:0000259" key="1">
    <source>
        <dbReference type="Pfam" id="PF10137"/>
    </source>
</evidence>